<gene>
    <name evidence="2" type="ORF">NSJP_1516</name>
</gene>
<dbReference type="Proteomes" id="UP000192042">
    <property type="component" value="Chromosome I"/>
</dbReference>
<dbReference type="AlphaFoldDB" id="A0A1W1I3V3"/>
<evidence type="ECO:0000313" key="3">
    <source>
        <dbReference type="Proteomes" id="UP000192042"/>
    </source>
</evidence>
<keyword evidence="3" id="KW-1185">Reference proteome</keyword>
<sequence length="144" mass="15958">MPSFPDDRPDSGPPLWAMGLVVLLMIVTPLIIYSIAPSGPIREGDTIFSEGSITVPLAHPLLYDRARFDGSCLLDPEDPLMVITQPVERVDGLILAKVQGKTMIEWPFCPPQAEVLLTMQQITQKPALLGRAAQRVSDWLKLRR</sequence>
<dbReference type="EMBL" id="LT828648">
    <property type="protein sequence ID" value="SLM47688.1"/>
    <property type="molecule type" value="Genomic_DNA"/>
</dbReference>
<name>A0A1W1I3V3_9BACT</name>
<dbReference type="STRING" id="1325564.NSJP_1516"/>
<organism evidence="2 3">
    <name type="scientific">Nitrospira japonica</name>
    <dbReference type="NCBI Taxonomy" id="1325564"/>
    <lineage>
        <taxon>Bacteria</taxon>
        <taxon>Pseudomonadati</taxon>
        <taxon>Nitrospirota</taxon>
        <taxon>Nitrospiria</taxon>
        <taxon>Nitrospirales</taxon>
        <taxon>Nitrospiraceae</taxon>
        <taxon>Nitrospira</taxon>
    </lineage>
</organism>
<keyword evidence="1" id="KW-0812">Transmembrane</keyword>
<accession>A0A1W1I3V3</accession>
<protein>
    <submittedName>
        <fullName evidence="2">Uncharacterized protein</fullName>
    </submittedName>
</protein>
<keyword evidence="1" id="KW-0472">Membrane</keyword>
<evidence type="ECO:0000256" key="1">
    <source>
        <dbReference type="SAM" id="Phobius"/>
    </source>
</evidence>
<evidence type="ECO:0000313" key="2">
    <source>
        <dbReference type="EMBL" id="SLM47688.1"/>
    </source>
</evidence>
<feature type="transmembrane region" description="Helical" evidence="1">
    <location>
        <begin position="15"/>
        <end position="36"/>
    </location>
</feature>
<proteinExistence type="predicted"/>
<reference evidence="2 3" key="1">
    <citation type="submission" date="2017-03" db="EMBL/GenBank/DDBJ databases">
        <authorList>
            <person name="Afonso C.L."/>
            <person name="Miller P.J."/>
            <person name="Scott M.A."/>
            <person name="Spackman E."/>
            <person name="Goraichik I."/>
            <person name="Dimitrov K.M."/>
            <person name="Suarez D.L."/>
            <person name="Swayne D.E."/>
        </authorList>
    </citation>
    <scope>NUCLEOTIDE SEQUENCE [LARGE SCALE GENOMIC DNA]</scope>
    <source>
        <strain evidence="2">Genome sequencing of Nitrospira japonica strain NJ11</strain>
    </source>
</reference>
<dbReference type="KEGG" id="nja:NSJP_1516"/>
<dbReference type="RefSeq" id="WP_172834214.1">
    <property type="nucleotide sequence ID" value="NZ_LT828648.1"/>
</dbReference>
<keyword evidence="1" id="KW-1133">Transmembrane helix</keyword>